<dbReference type="GO" id="GO:0005886">
    <property type="term" value="C:plasma membrane"/>
    <property type="evidence" value="ECO:0007669"/>
    <property type="project" value="TreeGrafter"/>
</dbReference>
<dbReference type="Proteomes" id="UP000241507">
    <property type="component" value="Chromosome"/>
</dbReference>
<dbReference type="SUPFAM" id="SSF55874">
    <property type="entry name" value="ATPase domain of HSP90 chaperone/DNA topoisomerase II/histidine kinase"/>
    <property type="match status" value="1"/>
</dbReference>
<dbReference type="AlphaFoldDB" id="A0A2R3Z4G5"/>
<comment type="subcellular location">
    <subcellularLocation>
        <location evidence="2">Membrane</location>
        <topology evidence="2">Multi-pass membrane protein</topology>
    </subcellularLocation>
</comment>
<dbReference type="InterPro" id="IPR036890">
    <property type="entry name" value="HATPase_C_sf"/>
</dbReference>
<feature type="transmembrane region" description="Helical" evidence="13">
    <location>
        <begin position="106"/>
        <end position="126"/>
    </location>
</feature>
<proteinExistence type="predicted"/>
<dbReference type="InterPro" id="IPR003594">
    <property type="entry name" value="HATPase_dom"/>
</dbReference>
<dbReference type="InterPro" id="IPR004358">
    <property type="entry name" value="Sig_transdc_His_kin-like_C"/>
</dbReference>
<feature type="domain" description="Histidine kinase" evidence="14">
    <location>
        <begin position="152"/>
        <end position="366"/>
    </location>
</feature>
<accession>A0A2R3Z4G5</accession>
<evidence type="ECO:0000256" key="7">
    <source>
        <dbReference type="ARBA" id="ARBA00022741"/>
    </source>
</evidence>
<dbReference type="SUPFAM" id="SSF47384">
    <property type="entry name" value="Homodimeric domain of signal transducing histidine kinase"/>
    <property type="match status" value="1"/>
</dbReference>
<dbReference type="EC" id="2.7.13.3" evidence="3"/>
<gene>
    <name evidence="15" type="ORF">C7S20_07735</name>
</gene>
<dbReference type="SMART" id="SM00388">
    <property type="entry name" value="HisKA"/>
    <property type="match status" value="1"/>
</dbReference>
<name>A0A2R3Z4G5_9FLAO</name>
<dbReference type="InterPro" id="IPR038318">
    <property type="entry name" value="KdpD_sf"/>
</dbReference>
<evidence type="ECO:0000256" key="2">
    <source>
        <dbReference type="ARBA" id="ARBA00004141"/>
    </source>
</evidence>
<evidence type="ECO:0000256" key="8">
    <source>
        <dbReference type="ARBA" id="ARBA00022777"/>
    </source>
</evidence>
<evidence type="ECO:0000256" key="4">
    <source>
        <dbReference type="ARBA" id="ARBA00022553"/>
    </source>
</evidence>
<dbReference type="Gene3D" id="3.30.565.10">
    <property type="entry name" value="Histidine kinase-like ATPase, C-terminal domain"/>
    <property type="match status" value="1"/>
</dbReference>
<dbReference type="InterPro" id="IPR005467">
    <property type="entry name" value="His_kinase_dom"/>
</dbReference>
<feature type="transmembrane region" description="Helical" evidence="13">
    <location>
        <begin position="55"/>
        <end position="86"/>
    </location>
</feature>
<dbReference type="InterPro" id="IPR025201">
    <property type="entry name" value="KdpD_TM"/>
</dbReference>
<evidence type="ECO:0000256" key="13">
    <source>
        <dbReference type="SAM" id="Phobius"/>
    </source>
</evidence>
<dbReference type="Pfam" id="PF00512">
    <property type="entry name" value="HisKA"/>
    <property type="match status" value="1"/>
</dbReference>
<keyword evidence="6 13" id="KW-0812">Transmembrane</keyword>
<sequence>MCYLSFILHFLRNRFSFFRDGIKDRAGVQYLLGVGSVSIVALICNSIFGEAEYHVVALILLLVVSILAMFLDVLPIISAAVMSALLWNFLFIPPEFTFSISTPQDALLFLMYFVIAVINGFFTSKIRKMENISNQRKEREKTLELYNTLFNSLSHELKTPIATIIGSVDVLKNNREQISTEVKEDIYNEIEIASQRLNRQVEHFLDMSRLDSDYIKIQPDWYDLDEIIHLVINANWDETSEHSIVLVQENEIPLLKIDGPLVEQILYNIVHNAVQYTPPGSKILIGRSVEQGKMSISIKDNGYGFPEDKLGLVFQKFYRLPNTRTGGTGLGLSIAQGFAKAHNGQISLKNLPEGGAEFIIEIPCEINYYKTTEDETR</sequence>
<dbReference type="OrthoDB" id="9804645at2"/>
<reference evidence="16" key="1">
    <citation type="submission" date="2018-03" db="EMBL/GenBank/DDBJ databases">
        <title>Gramella fulva sp. nov., isolated from a dry surface of tidal flat.</title>
        <authorList>
            <person name="Hwang S.H."/>
            <person name="Hwang W.M."/>
            <person name="Kang K."/>
            <person name="Ahn T.-Y."/>
        </authorList>
    </citation>
    <scope>NUCLEOTIDE SEQUENCE [LARGE SCALE GENOMIC DNA]</scope>
    <source>
        <strain evidence="16">SH35</strain>
    </source>
</reference>
<evidence type="ECO:0000256" key="10">
    <source>
        <dbReference type="ARBA" id="ARBA00022989"/>
    </source>
</evidence>
<dbReference type="GO" id="GO:0000155">
    <property type="term" value="F:phosphorelay sensor kinase activity"/>
    <property type="evidence" value="ECO:0007669"/>
    <property type="project" value="InterPro"/>
</dbReference>
<evidence type="ECO:0000256" key="9">
    <source>
        <dbReference type="ARBA" id="ARBA00022840"/>
    </source>
</evidence>
<dbReference type="PROSITE" id="PS50109">
    <property type="entry name" value="HIS_KIN"/>
    <property type="match status" value="1"/>
</dbReference>
<dbReference type="PANTHER" id="PTHR45569">
    <property type="entry name" value="SENSOR PROTEIN KDPD"/>
    <property type="match status" value="1"/>
</dbReference>
<evidence type="ECO:0000256" key="6">
    <source>
        <dbReference type="ARBA" id="ARBA00022692"/>
    </source>
</evidence>
<organism evidence="15 16">
    <name type="scientific">Christiangramia fulva</name>
    <dbReference type="NCBI Taxonomy" id="2126553"/>
    <lineage>
        <taxon>Bacteria</taxon>
        <taxon>Pseudomonadati</taxon>
        <taxon>Bacteroidota</taxon>
        <taxon>Flavobacteriia</taxon>
        <taxon>Flavobacteriales</taxon>
        <taxon>Flavobacteriaceae</taxon>
        <taxon>Christiangramia</taxon>
    </lineage>
</organism>
<dbReference type="SMART" id="SM00387">
    <property type="entry name" value="HATPase_c"/>
    <property type="match status" value="1"/>
</dbReference>
<evidence type="ECO:0000256" key="1">
    <source>
        <dbReference type="ARBA" id="ARBA00000085"/>
    </source>
</evidence>
<protein>
    <recommendedName>
        <fullName evidence="3">histidine kinase</fullName>
        <ecNumber evidence="3">2.7.13.3</ecNumber>
    </recommendedName>
</protein>
<keyword evidence="10 13" id="KW-1133">Transmembrane helix</keyword>
<keyword evidence="4" id="KW-0597">Phosphoprotein</keyword>
<keyword evidence="16" id="KW-1185">Reference proteome</keyword>
<dbReference type="GO" id="GO:0005524">
    <property type="term" value="F:ATP binding"/>
    <property type="evidence" value="ECO:0007669"/>
    <property type="project" value="UniProtKB-KW"/>
</dbReference>
<comment type="catalytic activity">
    <reaction evidence="1">
        <text>ATP + protein L-histidine = ADP + protein N-phospho-L-histidine.</text>
        <dbReference type="EC" id="2.7.13.3"/>
    </reaction>
</comment>
<keyword evidence="7" id="KW-0547">Nucleotide-binding</keyword>
<dbReference type="InterPro" id="IPR052023">
    <property type="entry name" value="Histidine_kinase_KdpD"/>
</dbReference>
<dbReference type="KEGG" id="grs:C7S20_07735"/>
<dbReference type="PRINTS" id="PR00344">
    <property type="entry name" value="BCTRLSENSOR"/>
</dbReference>
<evidence type="ECO:0000256" key="12">
    <source>
        <dbReference type="ARBA" id="ARBA00023136"/>
    </source>
</evidence>
<dbReference type="PANTHER" id="PTHR45569:SF1">
    <property type="entry name" value="SENSOR PROTEIN KDPD"/>
    <property type="match status" value="1"/>
</dbReference>
<evidence type="ECO:0000313" key="15">
    <source>
        <dbReference type="EMBL" id="AVR45173.1"/>
    </source>
</evidence>
<keyword evidence="12 13" id="KW-0472">Membrane</keyword>
<dbReference type="EMBL" id="CP028136">
    <property type="protein sequence ID" value="AVR45173.1"/>
    <property type="molecule type" value="Genomic_DNA"/>
</dbReference>
<keyword evidence="5" id="KW-0808">Transferase</keyword>
<evidence type="ECO:0000256" key="5">
    <source>
        <dbReference type="ARBA" id="ARBA00022679"/>
    </source>
</evidence>
<dbReference type="Pfam" id="PF02518">
    <property type="entry name" value="HATPase_c"/>
    <property type="match status" value="1"/>
</dbReference>
<dbReference type="CDD" id="cd00082">
    <property type="entry name" value="HisKA"/>
    <property type="match status" value="1"/>
</dbReference>
<evidence type="ECO:0000259" key="14">
    <source>
        <dbReference type="PROSITE" id="PS50109"/>
    </source>
</evidence>
<dbReference type="Gene3D" id="1.10.287.130">
    <property type="match status" value="1"/>
</dbReference>
<evidence type="ECO:0000313" key="16">
    <source>
        <dbReference type="Proteomes" id="UP000241507"/>
    </source>
</evidence>
<keyword evidence="11" id="KW-0902">Two-component regulatory system</keyword>
<evidence type="ECO:0000256" key="11">
    <source>
        <dbReference type="ARBA" id="ARBA00023012"/>
    </source>
</evidence>
<dbReference type="CDD" id="cd00075">
    <property type="entry name" value="HATPase"/>
    <property type="match status" value="1"/>
</dbReference>
<dbReference type="InterPro" id="IPR036097">
    <property type="entry name" value="HisK_dim/P_sf"/>
</dbReference>
<feature type="transmembrane region" description="Helical" evidence="13">
    <location>
        <begin position="28"/>
        <end position="48"/>
    </location>
</feature>
<dbReference type="Pfam" id="PF13493">
    <property type="entry name" value="DUF4118"/>
    <property type="match status" value="1"/>
</dbReference>
<evidence type="ECO:0000256" key="3">
    <source>
        <dbReference type="ARBA" id="ARBA00012438"/>
    </source>
</evidence>
<keyword evidence="8 15" id="KW-0418">Kinase</keyword>
<keyword evidence="9" id="KW-0067">ATP-binding</keyword>
<dbReference type="InterPro" id="IPR003661">
    <property type="entry name" value="HisK_dim/P_dom"/>
</dbReference>
<dbReference type="Gene3D" id="1.20.120.620">
    <property type="entry name" value="Backbone structure of the membrane domain of e. Coli histidine kinase receptor kdpd"/>
    <property type="match status" value="1"/>
</dbReference>